<dbReference type="Proteomes" id="UP001196980">
    <property type="component" value="Unassembled WGS sequence"/>
</dbReference>
<keyword evidence="3" id="KW-1185">Reference proteome</keyword>
<feature type="transmembrane region" description="Helical" evidence="1">
    <location>
        <begin position="15"/>
        <end position="33"/>
    </location>
</feature>
<sequence length="68" mass="8063">MEELTQGIIVLMKQWWFWVGSFVLITLGQYLFGQRTYKELDGKLVVRHGRLGKWLNVVEHMEDDHDAT</sequence>
<keyword evidence="1" id="KW-1133">Transmembrane helix</keyword>
<evidence type="ECO:0000313" key="3">
    <source>
        <dbReference type="Proteomes" id="UP001196980"/>
    </source>
</evidence>
<evidence type="ECO:0000313" key="2">
    <source>
        <dbReference type="EMBL" id="MBV6342961.1"/>
    </source>
</evidence>
<evidence type="ECO:0000256" key="1">
    <source>
        <dbReference type="SAM" id="Phobius"/>
    </source>
</evidence>
<gene>
    <name evidence="2" type="ORF">HWQ67_15370</name>
</gene>
<protein>
    <submittedName>
        <fullName evidence="2">Uncharacterized protein</fullName>
    </submittedName>
</protein>
<organism evidence="2 3">
    <name type="scientific">Candidatus Magnetobacterium casense</name>
    <dbReference type="NCBI Taxonomy" id="1455061"/>
    <lineage>
        <taxon>Bacteria</taxon>
        <taxon>Pseudomonadati</taxon>
        <taxon>Nitrospirota</taxon>
        <taxon>Thermodesulfovibrionia</taxon>
        <taxon>Thermodesulfovibrionales</taxon>
        <taxon>Candidatus Magnetobacteriaceae</taxon>
        <taxon>Candidatus Magnetobacterium</taxon>
    </lineage>
</organism>
<keyword evidence="1" id="KW-0812">Transmembrane</keyword>
<comment type="caution">
    <text evidence="2">The sequence shown here is derived from an EMBL/GenBank/DDBJ whole genome shotgun (WGS) entry which is preliminary data.</text>
</comment>
<name>A0ABS6S291_9BACT</name>
<keyword evidence="1" id="KW-0472">Membrane</keyword>
<reference evidence="2 3" key="1">
    <citation type="journal article" date="2020" name="J Geophys Res Biogeosci">
        <title>Magnetotaxis as an Adaptation to Enable Bacterial Shuttling of Microbial Sulfur and Sulfur Cycling Across Aquatic Oxic#Anoxic Interfaces.</title>
        <authorList>
            <person name="Li J."/>
            <person name="Liu P."/>
            <person name="Wang J."/>
            <person name="Roberts A.P."/>
            <person name="Pan Y."/>
        </authorList>
    </citation>
    <scope>NUCLEOTIDE SEQUENCE [LARGE SCALE GENOMIC DNA]</scope>
    <source>
        <strain evidence="2 3">MYR-1_YQ</strain>
    </source>
</reference>
<proteinExistence type="predicted"/>
<dbReference type="RefSeq" id="WP_218253569.1">
    <property type="nucleotide sequence ID" value="NZ_JABXWD010000393.1"/>
</dbReference>
<accession>A0ABS6S291</accession>
<dbReference type="EMBL" id="JABXWD010000393">
    <property type="protein sequence ID" value="MBV6342961.1"/>
    <property type="molecule type" value="Genomic_DNA"/>
</dbReference>